<dbReference type="STRING" id="869212.Turpa_1592"/>
<keyword evidence="2" id="KW-1185">Reference proteome</keyword>
<evidence type="ECO:0000313" key="2">
    <source>
        <dbReference type="Proteomes" id="UP000006048"/>
    </source>
</evidence>
<evidence type="ECO:0008006" key="3">
    <source>
        <dbReference type="Google" id="ProtNLM"/>
    </source>
</evidence>
<evidence type="ECO:0000313" key="1">
    <source>
        <dbReference type="EMBL" id="AFM12240.1"/>
    </source>
</evidence>
<accession>I4B4N3</accession>
<proteinExistence type="predicted"/>
<dbReference type="AlphaFoldDB" id="I4B4N3"/>
<dbReference type="Proteomes" id="UP000006048">
    <property type="component" value="Chromosome"/>
</dbReference>
<gene>
    <name evidence="1" type="ordered locus">Turpa_1592</name>
</gene>
<dbReference type="PANTHER" id="PTHR38075">
    <property type="entry name" value="DUF4139 DOMAIN-CONTAINING PROTEIN"/>
    <property type="match status" value="1"/>
</dbReference>
<organism evidence="1 2">
    <name type="scientific">Turneriella parva (strain ATCC BAA-1111 / DSM 21527 / NCTC 11395 / H)</name>
    <name type="common">Leptospira parva</name>
    <dbReference type="NCBI Taxonomy" id="869212"/>
    <lineage>
        <taxon>Bacteria</taxon>
        <taxon>Pseudomonadati</taxon>
        <taxon>Spirochaetota</taxon>
        <taxon>Spirochaetia</taxon>
        <taxon>Leptospirales</taxon>
        <taxon>Leptospiraceae</taxon>
        <taxon>Turneriella</taxon>
    </lineage>
</organism>
<reference evidence="1 2" key="1">
    <citation type="submission" date="2012-06" db="EMBL/GenBank/DDBJ databases">
        <title>The complete chromosome of genome of Turneriella parva DSM 21527.</title>
        <authorList>
            <consortium name="US DOE Joint Genome Institute (JGI-PGF)"/>
            <person name="Lucas S."/>
            <person name="Han J."/>
            <person name="Lapidus A."/>
            <person name="Bruce D."/>
            <person name="Goodwin L."/>
            <person name="Pitluck S."/>
            <person name="Peters L."/>
            <person name="Kyrpides N."/>
            <person name="Mavromatis K."/>
            <person name="Ivanova N."/>
            <person name="Mikhailova N."/>
            <person name="Chertkov O."/>
            <person name="Detter J.C."/>
            <person name="Tapia R."/>
            <person name="Han C."/>
            <person name="Land M."/>
            <person name="Hauser L."/>
            <person name="Markowitz V."/>
            <person name="Cheng J.-F."/>
            <person name="Hugenholtz P."/>
            <person name="Woyke T."/>
            <person name="Wu D."/>
            <person name="Gronow S."/>
            <person name="Wellnitz S."/>
            <person name="Brambilla E."/>
            <person name="Klenk H.-P."/>
            <person name="Eisen J.A."/>
        </authorList>
    </citation>
    <scope>NUCLEOTIDE SEQUENCE [LARGE SCALE GENOMIC DNA]</scope>
    <source>
        <strain evidence="2">ATCC BAA-1111 / DSM 21527 / NCTC 11395 / H</strain>
    </source>
</reference>
<name>I4B4N3_TURPD</name>
<dbReference type="KEGG" id="tpx:Turpa_1592"/>
<sequence>MPAAASKSYMSNRVKSVFLLLFIGVALNLPVRDLGATIELVTVPKSQAVQLTIYNSADITMVKESRELTFKPGLNTIQFSWAGTLIDPTSLRLTFLDNKGKLTLRDTSFPPGRNDALQWNIDSELSGSARVEINYFTSGITWNADYTAITNAKENAMNIDGFIRVINNSGEDYPNAEVRLVVGTVNLVEDIAGLAQGKWRYADLDEDKRDRVRNGFKRKMKKAEAAKAMMEAEDIMPSPAAPASGYSQPKEIVKEGLSEYFLFTVEGKEKIPNGWQKRLKAFSAKDVDVKVIYRASDRLTGGSVHKFYEFRNTKEKGADPKISLGVSPLPDGTVHIFSEDAKNNLSYQGGIYMKYAATGDKVKLDAGQTREVVLRTFTRDFKRGSFVTETRYDKSHYVKEWVDEYFYEHELENTLGRAVSVEIERTFPGNFEPGKISFKYEKVDSATIKFFPEVDGREKKKIAYSIRIEHKE</sequence>
<dbReference type="HOGENOM" id="CLU_603651_0_0_12"/>
<dbReference type="EMBL" id="CP002959">
    <property type="protein sequence ID" value="AFM12240.1"/>
    <property type="molecule type" value="Genomic_DNA"/>
</dbReference>
<protein>
    <recommendedName>
        <fullName evidence="3">DUF4139 domain-containing protein</fullName>
    </recommendedName>
</protein>
<dbReference type="PANTHER" id="PTHR38075:SF1">
    <property type="entry name" value="DUF4139 DOMAIN-CONTAINING PROTEIN"/>
    <property type="match status" value="1"/>
</dbReference>